<evidence type="ECO:0000256" key="1">
    <source>
        <dbReference type="SAM" id="MobiDB-lite"/>
    </source>
</evidence>
<sequence length="461" mass="50971">MCCYGGVVLELVVLISSISISIGCGTFNTTWEKEFKTEMDKAISGDSVIPNCSHLKDALDAMAKLHGSTRAQCYANVLNVGLEIKAAECPCDSGFTKTDGNCTMPQCSDQSVCIQLEDDYTLGRIVCCVKDSVTPKQDACFSGQTAEIFTTTDKLTNCKAYCYGNCTRRTENELYTCCKERKNLQSPGNTAEEGEKLTGGIVAILVVFIIMLFIAGGFGLLYVCRKMKNEKKQAKSIKSSGDGIRLTCLSDIIGDGGMEMVNLAFDNSANYEATLPLSNSRESLSQRPDWPAGESADYDDVIDTTRNSRSNSEGSKSSKKKRRYKPSRTQVEVSIEQSRSSHVENNNDSYDVIGQSQMEGYVAISRSENQNQYDELQFSGVEGRKETQEDRYSVDVNKHRRQSLGSRKSLDDVESNEFRRQSVGSRKSLDDVDSNECRRQSVGSRKSLDADYNSTLPGEIY</sequence>
<feature type="compositionally biased region" description="Basic and acidic residues" evidence="1">
    <location>
        <begin position="408"/>
        <end position="420"/>
    </location>
</feature>
<keyword evidence="4" id="KW-1185">Reference proteome</keyword>
<keyword evidence="2" id="KW-1133">Transmembrane helix</keyword>
<keyword evidence="2" id="KW-0472">Membrane</keyword>
<comment type="caution">
    <text evidence="3">The sequence shown here is derived from an EMBL/GenBank/DDBJ whole genome shotgun (WGS) entry which is preliminary data.</text>
</comment>
<feature type="transmembrane region" description="Helical" evidence="2">
    <location>
        <begin position="201"/>
        <end position="223"/>
    </location>
</feature>
<feature type="compositionally biased region" description="Basic residues" evidence="1">
    <location>
        <begin position="317"/>
        <end position="326"/>
    </location>
</feature>
<gene>
    <name evidence="3" type="ORF">DPMN_145100</name>
</gene>
<keyword evidence="2" id="KW-0812">Transmembrane</keyword>
<feature type="compositionally biased region" description="Polar residues" evidence="1">
    <location>
        <begin position="452"/>
        <end position="461"/>
    </location>
</feature>
<feature type="compositionally biased region" description="Basic and acidic residues" evidence="1">
    <location>
        <begin position="427"/>
        <end position="439"/>
    </location>
</feature>
<feature type="region of interest" description="Disordered" evidence="1">
    <location>
        <begin position="379"/>
        <end position="461"/>
    </location>
</feature>
<dbReference type="EMBL" id="JAIWYP010000007">
    <property type="protein sequence ID" value="KAH3791611.1"/>
    <property type="molecule type" value="Genomic_DNA"/>
</dbReference>
<evidence type="ECO:0000256" key="2">
    <source>
        <dbReference type="SAM" id="Phobius"/>
    </source>
</evidence>
<reference evidence="3" key="1">
    <citation type="journal article" date="2019" name="bioRxiv">
        <title>The Genome of the Zebra Mussel, Dreissena polymorpha: A Resource for Invasive Species Research.</title>
        <authorList>
            <person name="McCartney M.A."/>
            <person name="Auch B."/>
            <person name="Kono T."/>
            <person name="Mallez S."/>
            <person name="Zhang Y."/>
            <person name="Obille A."/>
            <person name="Becker A."/>
            <person name="Abrahante J.E."/>
            <person name="Garbe J."/>
            <person name="Badalamenti J.P."/>
            <person name="Herman A."/>
            <person name="Mangelson H."/>
            <person name="Liachko I."/>
            <person name="Sullivan S."/>
            <person name="Sone E.D."/>
            <person name="Koren S."/>
            <person name="Silverstein K.A.T."/>
            <person name="Beckman K.B."/>
            <person name="Gohl D.M."/>
        </authorList>
    </citation>
    <scope>NUCLEOTIDE SEQUENCE</scope>
    <source>
        <strain evidence="3">Duluth1</strain>
        <tissue evidence="3">Whole animal</tissue>
    </source>
</reference>
<dbReference type="Proteomes" id="UP000828390">
    <property type="component" value="Unassembled WGS sequence"/>
</dbReference>
<protein>
    <submittedName>
        <fullName evidence="3">Uncharacterized protein</fullName>
    </submittedName>
</protein>
<feature type="compositionally biased region" description="Basic and acidic residues" evidence="1">
    <location>
        <begin position="382"/>
        <end position="397"/>
    </location>
</feature>
<accession>A0A9D4F5B1</accession>
<evidence type="ECO:0000313" key="3">
    <source>
        <dbReference type="EMBL" id="KAH3791611.1"/>
    </source>
</evidence>
<evidence type="ECO:0000313" key="4">
    <source>
        <dbReference type="Proteomes" id="UP000828390"/>
    </source>
</evidence>
<proteinExistence type="predicted"/>
<dbReference type="AlphaFoldDB" id="A0A9D4F5B1"/>
<name>A0A9D4F5B1_DREPO</name>
<feature type="region of interest" description="Disordered" evidence="1">
    <location>
        <begin position="280"/>
        <end position="349"/>
    </location>
</feature>
<reference evidence="3" key="2">
    <citation type="submission" date="2020-11" db="EMBL/GenBank/DDBJ databases">
        <authorList>
            <person name="McCartney M.A."/>
            <person name="Auch B."/>
            <person name="Kono T."/>
            <person name="Mallez S."/>
            <person name="Becker A."/>
            <person name="Gohl D.M."/>
            <person name="Silverstein K.A.T."/>
            <person name="Koren S."/>
            <person name="Bechman K.B."/>
            <person name="Herman A."/>
            <person name="Abrahante J.E."/>
            <person name="Garbe J."/>
        </authorList>
    </citation>
    <scope>NUCLEOTIDE SEQUENCE</scope>
    <source>
        <strain evidence="3">Duluth1</strain>
        <tissue evidence="3">Whole animal</tissue>
    </source>
</reference>
<organism evidence="3 4">
    <name type="scientific">Dreissena polymorpha</name>
    <name type="common">Zebra mussel</name>
    <name type="synonym">Mytilus polymorpha</name>
    <dbReference type="NCBI Taxonomy" id="45954"/>
    <lineage>
        <taxon>Eukaryota</taxon>
        <taxon>Metazoa</taxon>
        <taxon>Spiralia</taxon>
        <taxon>Lophotrochozoa</taxon>
        <taxon>Mollusca</taxon>
        <taxon>Bivalvia</taxon>
        <taxon>Autobranchia</taxon>
        <taxon>Heteroconchia</taxon>
        <taxon>Euheterodonta</taxon>
        <taxon>Imparidentia</taxon>
        <taxon>Neoheterodontei</taxon>
        <taxon>Myida</taxon>
        <taxon>Dreissenoidea</taxon>
        <taxon>Dreissenidae</taxon>
        <taxon>Dreissena</taxon>
    </lineage>
</organism>
<feature type="compositionally biased region" description="Polar residues" evidence="1">
    <location>
        <begin position="329"/>
        <end position="349"/>
    </location>
</feature>